<evidence type="ECO:0000313" key="14">
    <source>
        <dbReference type="Proteomes" id="UP001211907"/>
    </source>
</evidence>
<name>A0AAD5XJ40_9FUNG</name>
<keyword evidence="8" id="KW-0325">Glycoprotein</keyword>
<keyword evidence="2" id="KW-0328">Glycosyltransferase</keyword>
<keyword evidence="5" id="KW-0732">Signal</keyword>
<feature type="transmembrane region" description="Helical" evidence="11">
    <location>
        <begin position="320"/>
        <end position="339"/>
    </location>
</feature>
<organism evidence="13 14">
    <name type="scientific">Physocladia obscura</name>
    <dbReference type="NCBI Taxonomy" id="109957"/>
    <lineage>
        <taxon>Eukaryota</taxon>
        <taxon>Fungi</taxon>
        <taxon>Fungi incertae sedis</taxon>
        <taxon>Chytridiomycota</taxon>
        <taxon>Chytridiomycota incertae sedis</taxon>
        <taxon>Chytridiomycetes</taxon>
        <taxon>Chytridiales</taxon>
        <taxon>Chytriomycetaceae</taxon>
        <taxon>Physocladia</taxon>
    </lineage>
</organism>
<dbReference type="GO" id="GO:0042597">
    <property type="term" value="C:periplasmic space"/>
    <property type="evidence" value="ECO:0007669"/>
    <property type="project" value="InterPro"/>
</dbReference>
<evidence type="ECO:0000259" key="12">
    <source>
        <dbReference type="Pfam" id="PF05426"/>
    </source>
</evidence>
<dbReference type="GO" id="GO:0016757">
    <property type="term" value="F:glycosyltransferase activity"/>
    <property type="evidence" value="ECO:0007669"/>
    <property type="project" value="UniProtKB-KW"/>
</dbReference>
<dbReference type="Gene3D" id="1.50.10.100">
    <property type="entry name" value="Chondroitin AC/alginate lyase"/>
    <property type="match status" value="1"/>
</dbReference>
<evidence type="ECO:0000313" key="13">
    <source>
        <dbReference type="EMBL" id="KAJ3131701.1"/>
    </source>
</evidence>
<comment type="subcellular location">
    <subcellularLocation>
        <location evidence="1">Membrane</location>
    </subcellularLocation>
</comment>
<proteinExistence type="predicted"/>
<dbReference type="SUPFAM" id="SSF48230">
    <property type="entry name" value="Chondroitin AC/alginate lyase"/>
    <property type="match status" value="1"/>
</dbReference>
<dbReference type="InterPro" id="IPR008397">
    <property type="entry name" value="Alginate_lyase_dom"/>
</dbReference>
<dbReference type="AlphaFoldDB" id="A0AAD5XJ40"/>
<evidence type="ECO:0000256" key="2">
    <source>
        <dbReference type="ARBA" id="ARBA00022676"/>
    </source>
</evidence>
<dbReference type="CDD" id="cd06434">
    <property type="entry name" value="GT2_HAS"/>
    <property type="match status" value="1"/>
</dbReference>
<dbReference type="InterPro" id="IPR008929">
    <property type="entry name" value="Chondroitin_lyas"/>
</dbReference>
<evidence type="ECO:0000256" key="11">
    <source>
        <dbReference type="SAM" id="Phobius"/>
    </source>
</evidence>
<evidence type="ECO:0000256" key="5">
    <source>
        <dbReference type="ARBA" id="ARBA00022729"/>
    </source>
</evidence>
<protein>
    <recommendedName>
        <fullName evidence="12">Alginate lyase domain-containing protein</fullName>
    </recommendedName>
</protein>
<dbReference type="EMBL" id="JADGJH010000283">
    <property type="protein sequence ID" value="KAJ3131701.1"/>
    <property type="molecule type" value="Genomic_DNA"/>
</dbReference>
<feature type="transmembrane region" description="Helical" evidence="11">
    <location>
        <begin position="359"/>
        <end position="381"/>
    </location>
</feature>
<evidence type="ECO:0000256" key="9">
    <source>
        <dbReference type="ARBA" id="ARBA00023239"/>
    </source>
</evidence>
<dbReference type="Proteomes" id="UP001211907">
    <property type="component" value="Unassembled WGS sequence"/>
</dbReference>
<dbReference type="GO" id="GO:0016020">
    <property type="term" value="C:membrane"/>
    <property type="evidence" value="ECO:0007669"/>
    <property type="project" value="UniProtKB-SubCell"/>
</dbReference>
<comment type="caution">
    <text evidence="13">The sequence shown here is derived from an EMBL/GenBank/DDBJ whole genome shotgun (WGS) entry which is preliminary data.</text>
</comment>
<keyword evidence="3" id="KW-0808">Transferase</keyword>
<evidence type="ECO:0000256" key="4">
    <source>
        <dbReference type="ARBA" id="ARBA00022692"/>
    </source>
</evidence>
<keyword evidence="9" id="KW-0456">Lyase</keyword>
<dbReference type="SUPFAM" id="SSF53448">
    <property type="entry name" value="Nucleotide-diphospho-sugar transferases"/>
    <property type="match status" value="1"/>
</dbReference>
<gene>
    <name evidence="13" type="ORF">HK100_006095</name>
</gene>
<keyword evidence="6 11" id="KW-1133">Transmembrane helix</keyword>
<keyword evidence="4 11" id="KW-0812">Transmembrane</keyword>
<reference evidence="13" key="1">
    <citation type="submission" date="2020-05" db="EMBL/GenBank/DDBJ databases">
        <title>Phylogenomic resolution of chytrid fungi.</title>
        <authorList>
            <person name="Stajich J.E."/>
            <person name="Amses K."/>
            <person name="Simmons R."/>
            <person name="Seto K."/>
            <person name="Myers J."/>
            <person name="Bonds A."/>
            <person name="Quandt C.A."/>
            <person name="Barry K."/>
            <person name="Liu P."/>
            <person name="Grigoriev I."/>
            <person name="Longcore J.E."/>
            <person name="James T.Y."/>
        </authorList>
    </citation>
    <scope>NUCLEOTIDE SEQUENCE</scope>
    <source>
        <strain evidence="13">JEL0513</strain>
    </source>
</reference>
<feature type="compositionally biased region" description="Low complexity" evidence="10">
    <location>
        <begin position="427"/>
        <end position="445"/>
    </location>
</feature>
<dbReference type="PANTHER" id="PTHR47844">
    <property type="entry name" value="SYNTHASE CPS1, PUTATIVE (AFU_ORTHOLOGUE AFUA_7G02500)-RELATED"/>
    <property type="match status" value="1"/>
</dbReference>
<dbReference type="Pfam" id="PF13641">
    <property type="entry name" value="Glyco_tranf_2_3"/>
    <property type="match status" value="1"/>
</dbReference>
<evidence type="ECO:0000256" key="10">
    <source>
        <dbReference type="SAM" id="MobiDB-lite"/>
    </source>
</evidence>
<keyword evidence="14" id="KW-1185">Reference proteome</keyword>
<dbReference type="GO" id="GO:0016829">
    <property type="term" value="F:lyase activity"/>
    <property type="evidence" value="ECO:0007669"/>
    <property type="project" value="UniProtKB-KW"/>
</dbReference>
<evidence type="ECO:0000256" key="3">
    <source>
        <dbReference type="ARBA" id="ARBA00022679"/>
    </source>
</evidence>
<accession>A0AAD5XJ40</accession>
<feature type="transmembrane region" description="Helical" evidence="11">
    <location>
        <begin position="20"/>
        <end position="38"/>
    </location>
</feature>
<evidence type="ECO:0000256" key="1">
    <source>
        <dbReference type="ARBA" id="ARBA00004370"/>
    </source>
</evidence>
<sequence length="1028" mass="117092">MLYLKNLNFAAGIPLEIGFVGIYRWFWYLFKLAIYLFVYKPIKPRCHPELFPEKDVTIIVPTIDHGKEIEMALMTWLACQPAKIIIVTVEASRQPLELIARRCDPQSQVVRVITVPKANKRLQMIAGINETKTNIIVFCDDDVLWPSTLLTWILAPFENPRVGGVGTSQVAIPLGKRFTIWEILAAYRISIRNVEICATTAIDGGVCCLSGRTAAYRSKILKDSKFQHQFANEFWVKKYHQHSGDDKFLTRWLHSHYWDTWIQACPQVEIKSTFKDNYKFLLQLLRWTRNSWRSDLKSIFFERQIWRRNPFTAYTMIDKFFNPITLLVGPVTVFYYAFHPANIGPNYSVETVIGTPQDIIAIPVWLVFSWYFAIMKIYCLFTLRVTDWGTRAGADDKNIPSRRPTTDNYMDLSRPTELEEITVPGVSTSEASNSSTSSTWGRSTPSTFRGSQSTILPLLVCSLLCFCAVPVSEAATLQKTSFYTSNALVQGNYQQMVNNRNYINSNQYNKQVVFTLSKLRKECDKTLQSSNETTYSVTLKTKLPASNDSKDYYSLARYYFPDTSKPVPNDLPYVDLDPEVNPDIYTIQDHALFGNLTKNVKILSLGYFYLNTLAYATETARAIRQWFIDPKYSLNPNLNYAQVRTNRNDNFSESNGLLDFGLSMHQVFDALILIQDSSAWTEDDDIQLSVWMENYMDWLTTSDIGTSASKGHLAFYDMHKANILIIYEGETLRNNHLTYHAIHLASIGGYLGNTTLMELPSLDSASSNFSVYYLIDTQISDNGSMPYEILRHHAYHYQLFDLSALLLLSQYIISVGKSVPFSYIGSTGFPAQSITGSINYLFPPTYNPESGWPHSIQAISVEIPKFARLLYTAHSLDLEKYPKSNWALEQQNVYPPTPSMYNSSLVSIHSYIQISKALGVNLAATHDIQLLWYDITPYAVEIVWLSVAGDVIISIIGVFMAVGVVALACGIMINFRRKLEYQRVVAEKDKRCGTDKKEKNLMYNFEKSNFLIGDISGGRLMTGSMLKI</sequence>
<dbReference type="InterPro" id="IPR029044">
    <property type="entry name" value="Nucleotide-diphossugar_trans"/>
</dbReference>
<feature type="domain" description="Alginate lyase" evidence="12">
    <location>
        <begin position="536"/>
        <end position="817"/>
    </location>
</feature>
<feature type="region of interest" description="Disordered" evidence="10">
    <location>
        <begin position="425"/>
        <end position="445"/>
    </location>
</feature>
<evidence type="ECO:0000256" key="7">
    <source>
        <dbReference type="ARBA" id="ARBA00023136"/>
    </source>
</evidence>
<dbReference type="Gene3D" id="3.90.550.10">
    <property type="entry name" value="Spore Coat Polysaccharide Biosynthesis Protein SpsA, Chain A"/>
    <property type="match status" value="1"/>
</dbReference>
<evidence type="ECO:0000256" key="6">
    <source>
        <dbReference type="ARBA" id="ARBA00022989"/>
    </source>
</evidence>
<evidence type="ECO:0000256" key="8">
    <source>
        <dbReference type="ARBA" id="ARBA00023180"/>
    </source>
</evidence>
<feature type="transmembrane region" description="Helical" evidence="11">
    <location>
        <begin position="455"/>
        <end position="472"/>
    </location>
</feature>
<feature type="transmembrane region" description="Helical" evidence="11">
    <location>
        <begin position="951"/>
        <end position="973"/>
    </location>
</feature>
<dbReference type="PANTHER" id="PTHR47844:SF1">
    <property type="entry name" value="EXOSTOSIN-LIKE 2"/>
    <property type="match status" value="1"/>
</dbReference>
<keyword evidence="7 11" id="KW-0472">Membrane</keyword>
<dbReference type="InterPro" id="IPR052427">
    <property type="entry name" value="Glycosyltrans_GT2/GT47"/>
</dbReference>
<dbReference type="Pfam" id="PF05426">
    <property type="entry name" value="Alginate_lyase"/>
    <property type="match status" value="1"/>
</dbReference>